<gene>
    <name evidence="2" type="ORF">Bca52824_022624</name>
</gene>
<dbReference type="Proteomes" id="UP000886595">
    <property type="component" value="Unassembled WGS sequence"/>
</dbReference>
<dbReference type="OrthoDB" id="1931260at2759"/>
<evidence type="ECO:0000256" key="1">
    <source>
        <dbReference type="SAM" id="MobiDB-lite"/>
    </source>
</evidence>
<organism evidence="2 3">
    <name type="scientific">Brassica carinata</name>
    <name type="common">Ethiopian mustard</name>
    <name type="synonym">Abyssinian cabbage</name>
    <dbReference type="NCBI Taxonomy" id="52824"/>
    <lineage>
        <taxon>Eukaryota</taxon>
        <taxon>Viridiplantae</taxon>
        <taxon>Streptophyta</taxon>
        <taxon>Embryophyta</taxon>
        <taxon>Tracheophyta</taxon>
        <taxon>Spermatophyta</taxon>
        <taxon>Magnoliopsida</taxon>
        <taxon>eudicotyledons</taxon>
        <taxon>Gunneridae</taxon>
        <taxon>Pentapetalae</taxon>
        <taxon>rosids</taxon>
        <taxon>malvids</taxon>
        <taxon>Brassicales</taxon>
        <taxon>Brassicaceae</taxon>
        <taxon>Brassiceae</taxon>
        <taxon>Brassica</taxon>
    </lineage>
</organism>
<accession>A0A8X8AUP1</accession>
<sequence>MGFVQQQMTVFSYSYEIEDNSELVTESDCSDEEPVEFVTREEESGTRIPMNEAFSVRDDMQTNEFLVLADDNLTSESNGVHASESSSDCSCSSEGKDKTILMNARAEKKPDSIILKPPNASKCYSIF</sequence>
<protein>
    <submittedName>
        <fullName evidence="2">Uncharacterized protein</fullName>
    </submittedName>
</protein>
<comment type="caution">
    <text evidence="2">The sequence shown here is derived from an EMBL/GenBank/DDBJ whole genome shotgun (WGS) entry which is preliminary data.</text>
</comment>
<evidence type="ECO:0000313" key="3">
    <source>
        <dbReference type="Proteomes" id="UP000886595"/>
    </source>
</evidence>
<dbReference type="EMBL" id="JAAMPC010000005">
    <property type="protein sequence ID" value="KAG2311067.1"/>
    <property type="molecule type" value="Genomic_DNA"/>
</dbReference>
<dbReference type="AlphaFoldDB" id="A0A8X8AUP1"/>
<name>A0A8X8AUP1_BRACI</name>
<evidence type="ECO:0000313" key="2">
    <source>
        <dbReference type="EMBL" id="KAG2311067.1"/>
    </source>
</evidence>
<feature type="region of interest" description="Disordered" evidence="1">
    <location>
        <begin position="22"/>
        <end position="44"/>
    </location>
</feature>
<reference evidence="2 3" key="1">
    <citation type="submission" date="2020-02" db="EMBL/GenBank/DDBJ databases">
        <authorList>
            <person name="Ma Q."/>
            <person name="Huang Y."/>
            <person name="Song X."/>
            <person name="Pei D."/>
        </authorList>
    </citation>
    <scope>NUCLEOTIDE SEQUENCE [LARGE SCALE GENOMIC DNA]</scope>
    <source>
        <strain evidence="2">Sxm20200214</strain>
        <tissue evidence="2">Leaf</tissue>
    </source>
</reference>
<keyword evidence="3" id="KW-1185">Reference proteome</keyword>
<proteinExistence type="predicted"/>